<proteinExistence type="predicted"/>
<gene>
    <name evidence="1" type="ORF">L6452_16132</name>
</gene>
<comment type="caution">
    <text evidence="1">The sequence shown here is derived from an EMBL/GenBank/DDBJ whole genome shotgun (WGS) entry which is preliminary data.</text>
</comment>
<dbReference type="Proteomes" id="UP001055879">
    <property type="component" value="Linkage Group LG05"/>
</dbReference>
<reference evidence="2" key="1">
    <citation type="journal article" date="2022" name="Mol. Ecol. Resour.">
        <title>The genomes of chicory, endive, great burdock and yacon provide insights into Asteraceae palaeo-polyploidization history and plant inulin production.</title>
        <authorList>
            <person name="Fan W."/>
            <person name="Wang S."/>
            <person name="Wang H."/>
            <person name="Wang A."/>
            <person name="Jiang F."/>
            <person name="Liu H."/>
            <person name="Zhao H."/>
            <person name="Xu D."/>
            <person name="Zhang Y."/>
        </authorList>
    </citation>
    <scope>NUCLEOTIDE SEQUENCE [LARGE SCALE GENOMIC DNA]</scope>
    <source>
        <strain evidence="2">cv. Niubang</strain>
    </source>
</reference>
<keyword evidence="2" id="KW-1185">Reference proteome</keyword>
<accession>A0ACB9BZM3</accession>
<evidence type="ECO:0000313" key="2">
    <source>
        <dbReference type="Proteomes" id="UP001055879"/>
    </source>
</evidence>
<evidence type="ECO:0000313" key="1">
    <source>
        <dbReference type="EMBL" id="KAI3727516.1"/>
    </source>
</evidence>
<protein>
    <submittedName>
        <fullName evidence="1">Uncharacterized protein</fullName>
    </submittedName>
</protein>
<sequence length="341" mass="38330">MISNTISSCWSELTTNKYHLTLVILIFSLITLAVSWYKSAAKPTFPSPPGPRGLPVVGYLPFLGVNLHHQFTKMAQHYGPIFKLNLGSKIHIVISSSELAEVVLREQDDVFANRDPPAAAIDLSHGGQTIVWSNNNSHWRNMRKVLVHEVLSSKNLEASHTFRRVEVGKTVKRVYETIGTEVDLGRIMFVSSLNVVTSMIWGNSLVDGEKRNDLGVELREVLSKIVELVGTANVSDFFPVVSRLDLQGIVREMKRQRTVVEAIFDTIINERMASKGEEAIEREGRKDFLQILLELKEQNTFNTTKIKALFMDTILGATDTTSTMVEWIMAELLRHPKSSPD</sequence>
<reference evidence="1 2" key="2">
    <citation type="journal article" date="2022" name="Mol. Ecol. Resour.">
        <title>The genomes of chicory, endive, great burdock and yacon provide insights into Asteraceae paleo-polyploidization history and plant inulin production.</title>
        <authorList>
            <person name="Fan W."/>
            <person name="Wang S."/>
            <person name="Wang H."/>
            <person name="Wang A."/>
            <person name="Jiang F."/>
            <person name="Liu H."/>
            <person name="Zhao H."/>
            <person name="Xu D."/>
            <person name="Zhang Y."/>
        </authorList>
    </citation>
    <scope>NUCLEOTIDE SEQUENCE [LARGE SCALE GENOMIC DNA]</scope>
    <source>
        <strain evidence="2">cv. Niubang</strain>
    </source>
</reference>
<organism evidence="1 2">
    <name type="scientific">Arctium lappa</name>
    <name type="common">Greater burdock</name>
    <name type="synonym">Lappa major</name>
    <dbReference type="NCBI Taxonomy" id="4217"/>
    <lineage>
        <taxon>Eukaryota</taxon>
        <taxon>Viridiplantae</taxon>
        <taxon>Streptophyta</taxon>
        <taxon>Embryophyta</taxon>
        <taxon>Tracheophyta</taxon>
        <taxon>Spermatophyta</taxon>
        <taxon>Magnoliopsida</taxon>
        <taxon>eudicotyledons</taxon>
        <taxon>Gunneridae</taxon>
        <taxon>Pentapetalae</taxon>
        <taxon>asterids</taxon>
        <taxon>campanulids</taxon>
        <taxon>Asterales</taxon>
        <taxon>Asteraceae</taxon>
        <taxon>Carduoideae</taxon>
        <taxon>Cardueae</taxon>
        <taxon>Arctiinae</taxon>
        <taxon>Arctium</taxon>
    </lineage>
</organism>
<name>A0ACB9BZM3_ARCLA</name>
<dbReference type="EMBL" id="CM042051">
    <property type="protein sequence ID" value="KAI3727516.1"/>
    <property type="molecule type" value="Genomic_DNA"/>
</dbReference>